<dbReference type="Pfam" id="PF00496">
    <property type="entry name" value="SBP_bac_5"/>
    <property type="match status" value="1"/>
</dbReference>
<dbReference type="GO" id="GO:0005886">
    <property type="term" value="C:plasma membrane"/>
    <property type="evidence" value="ECO:0007669"/>
    <property type="project" value="UniProtKB-SubCell"/>
</dbReference>
<dbReference type="PANTHER" id="PTHR30290:SF62">
    <property type="entry name" value="OLIGOPEPTIDE ABC TRANSPORTER, PERIPLASMIC OLIGOPEPTIDE-BINDING PROTEIN"/>
    <property type="match status" value="1"/>
</dbReference>
<dbReference type="EMBL" id="FNVT01000001">
    <property type="protein sequence ID" value="SEF84066.1"/>
    <property type="molecule type" value="Genomic_DNA"/>
</dbReference>
<sequence>MNESRGSAADEVGGIMATEPRGARTYTRRNLLRGGGLLMLATATTGCSFFDTSPDTGGAGAAQAADLNAKEAPALAKLVKEGKLPPLAQRLPKNPLVVKPLKEAGKYGGTWASALVGEDDWDWLVFTLMYEPLVRLKPGTNGQKGSDDIIPNVAEFEVKDDGREYVFRLREGLKWSDGQPCTADDMIFAFEDVATYHDLHTTGIYDLFLENGSTTERVKVEKVDERTVRYVYKEPKAGLLFQIATSTFERPGASGFLLPKHYLKQFHKKYNPDADKLAKEQQLEDWTQLFMLKNDVPHNADMPTMHPWKISNAIGSGTAVVAERNPYYWKVDDQGRQLPYFDRFRSEILGDVEVELLKIMNGEIGMQLRNYNTPENKPLVAQNAAKGRYRLFDVQSRLSNTMIIQFNQTVSDEGLRELFRKKDFRIGLSHAINRKQIIDGVYAGQGEPWQGAPSKANALYDADFAKQYTEFDVAKANEYLDKAGLTKKDADGKRLGPDGKPLVIGIMSDTEFPHHVQALEFIKKDWEAVGVGLRVDPVASTLYDERTMGNNPQASVFTCSDFDVITGTGGDHYYVPSNSGSARYAIRWAQWYGSKGKSGDEPPEEVRKQLEAFSAMRTEPDFAKAVEHAKEVVRISKEQFYAIGISSYPNEYGIVSNAIKNVPDAMAAAVVNPGPTMPEQYSF</sequence>
<accession>A0A1H5VAC2</accession>
<dbReference type="InterPro" id="IPR023765">
    <property type="entry name" value="SBP_5_CS"/>
</dbReference>
<dbReference type="PROSITE" id="PS01040">
    <property type="entry name" value="SBP_BACTERIAL_5"/>
    <property type="match status" value="1"/>
</dbReference>
<dbReference type="CDD" id="cd08500">
    <property type="entry name" value="PBP2_NikA_DppA_OppA_like_4"/>
    <property type="match status" value="1"/>
</dbReference>
<dbReference type="Gene3D" id="3.10.105.10">
    <property type="entry name" value="Dipeptide-binding Protein, Domain 3"/>
    <property type="match status" value="1"/>
</dbReference>
<reference evidence="3 4" key="1">
    <citation type="submission" date="2016-10" db="EMBL/GenBank/DDBJ databases">
        <authorList>
            <person name="de Groot N.N."/>
        </authorList>
    </citation>
    <scope>NUCLEOTIDE SEQUENCE [LARGE SCALE GENOMIC DNA]</scope>
    <source>
        <strain evidence="3 4">CGMCC 4.7037</strain>
    </source>
</reference>
<keyword evidence="4" id="KW-1185">Reference proteome</keyword>
<feature type="domain" description="Solute-binding protein family 5" evidence="2">
    <location>
        <begin position="149"/>
        <end position="557"/>
    </location>
</feature>
<dbReference type="OrthoDB" id="9764591at2"/>
<evidence type="ECO:0000256" key="1">
    <source>
        <dbReference type="ARBA" id="ARBA00004193"/>
    </source>
</evidence>
<evidence type="ECO:0000259" key="2">
    <source>
        <dbReference type="Pfam" id="PF00496"/>
    </source>
</evidence>
<dbReference type="Gene3D" id="3.40.190.10">
    <property type="entry name" value="Periplasmic binding protein-like II"/>
    <property type="match status" value="1"/>
</dbReference>
<organism evidence="3 4">
    <name type="scientific">Nonomuraea solani</name>
    <dbReference type="NCBI Taxonomy" id="1144553"/>
    <lineage>
        <taxon>Bacteria</taxon>
        <taxon>Bacillati</taxon>
        <taxon>Actinomycetota</taxon>
        <taxon>Actinomycetes</taxon>
        <taxon>Streptosporangiales</taxon>
        <taxon>Streptosporangiaceae</taxon>
        <taxon>Nonomuraea</taxon>
    </lineage>
</organism>
<evidence type="ECO:0000313" key="4">
    <source>
        <dbReference type="Proteomes" id="UP000236732"/>
    </source>
</evidence>
<evidence type="ECO:0000313" key="3">
    <source>
        <dbReference type="EMBL" id="SEF84066.1"/>
    </source>
</evidence>
<dbReference type="Proteomes" id="UP000236732">
    <property type="component" value="Unassembled WGS sequence"/>
</dbReference>
<proteinExistence type="predicted"/>
<name>A0A1H5VAC2_9ACTN</name>
<dbReference type="GO" id="GO:1904680">
    <property type="term" value="F:peptide transmembrane transporter activity"/>
    <property type="evidence" value="ECO:0007669"/>
    <property type="project" value="TreeGrafter"/>
</dbReference>
<dbReference type="InterPro" id="IPR000914">
    <property type="entry name" value="SBP_5_dom"/>
</dbReference>
<protein>
    <submittedName>
        <fullName evidence="3">Peptide/nickel transport system substrate-binding protein</fullName>
    </submittedName>
</protein>
<dbReference type="InterPro" id="IPR006311">
    <property type="entry name" value="TAT_signal"/>
</dbReference>
<dbReference type="PROSITE" id="PS51318">
    <property type="entry name" value="TAT"/>
    <property type="match status" value="1"/>
</dbReference>
<comment type="subcellular location">
    <subcellularLocation>
        <location evidence="1">Cell membrane</location>
        <topology evidence="1">Lipid-anchor</topology>
    </subcellularLocation>
</comment>
<dbReference type="PANTHER" id="PTHR30290">
    <property type="entry name" value="PERIPLASMIC BINDING COMPONENT OF ABC TRANSPORTER"/>
    <property type="match status" value="1"/>
</dbReference>
<dbReference type="GO" id="GO:0015833">
    <property type="term" value="P:peptide transport"/>
    <property type="evidence" value="ECO:0007669"/>
    <property type="project" value="TreeGrafter"/>
</dbReference>
<dbReference type="SUPFAM" id="SSF53850">
    <property type="entry name" value="Periplasmic binding protein-like II"/>
    <property type="match status" value="1"/>
</dbReference>
<gene>
    <name evidence="3" type="ORF">SAMN05444920_101813</name>
</gene>
<dbReference type="InterPro" id="IPR039424">
    <property type="entry name" value="SBP_5"/>
</dbReference>
<dbReference type="AlphaFoldDB" id="A0A1H5VAC2"/>
<dbReference type="RefSeq" id="WP_103954317.1">
    <property type="nucleotide sequence ID" value="NZ_FNVT01000001.1"/>
</dbReference>